<dbReference type="Proteomes" id="UP000078200">
    <property type="component" value="Unassembled WGS sequence"/>
</dbReference>
<dbReference type="InterPro" id="IPR010466">
    <property type="entry name" value="DUF1058"/>
</dbReference>
<evidence type="ECO:0000313" key="2">
    <source>
        <dbReference type="Proteomes" id="UP000078200"/>
    </source>
</evidence>
<protein>
    <recommendedName>
        <fullName evidence="3">SH3 domain-containing protein</fullName>
    </recommendedName>
</protein>
<keyword evidence="2" id="KW-1185">Reference proteome</keyword>
<dbReference type="VEuPathDB" id="VectorBase:GAUT039765"/>
<proteinExistence type="predicted"/>
<evidence type="ECO:0000313" key="1">
    <source>
        <dbReference type="EnsemblMetazoa" id="GAUT039765-PA"/>
    </source>
</evidence>
<evidence type="ECO:0008006" key="3">
    <source>
        <dbReference type="Google" id="ProtNLM"/>
    </source>
</evidence>
<dbReference type="Pfam" id="PF06347">
    <property type="entry name" value="SH3_4"/>
    <property type="match status" value="1"/>
</dbReference>
<name>A0A1A9VKG4_GLOAU</name>
<reference evidence="1" key="1">
    <citation type="submission" date="2020-05" db="UniProtKB">
        <authorList>
            <consortium name="EnsemblMetazoa"/>
        </authorList>
    </citation>
    <scope>IDENTIFICATION</scope>
    <source>
        <strain evidence="1">TTRI</strain>
    </source>
</reference>
<dbReference type="EnsemblMetazoa" id="GAUT039765-RA">
    <property type="protein sequence ID" value="GAUT039765-PA"/>
    <property type="gene ID" value="GAUT039765"/>
</dbReference>
<dbReference type="AlphaFoldDB" id="A0A1A9VKG4"/>
<sequence>MRTGPGFHYPVKWIYTCKNLPLKVIEEFESWKKVCDIDEDCGWIKGNLLSDRHHAMIKEDTYGYQKQSVDSKITMKIDKFVVMKIEKCNEEWCFLSTPKLFFALSSPTVPFSPDLASLSTTTSSSTCSSSINFSESRVISFVPLPSAVNCKTTAECPLPTSLPFTTLNKIFASASRNIDSTASIISGPIPSPYATVIGVDITSLTVNDLIYVTVEHGQSMDTKV</sequence>
<accession>A0A1A9VKG4</accession>
<organism evidence="1 2">
    <name type="scientific">Glossina austeni</name>
    <name type="common">Savannah tsetse fly</name>
    <dbReference type="NCBI Taxonomy" id="7395"/>
    <lineage>
        <taxon>Eukaryota</taxon>
        <taxon>Metazoa</taxon>
        <taxon>Ecdysozoa</taxon>
        <taxon>Arthropoda</taxon>
        <taxon>Hexapoda</taxon>
        <taxon>Insecta</taxon>
        <taxon>Pterygota</taxon>
        <taxon>Neoptera</taxon>
        <taxon>Endopterygota</taxon>
        <taxon>Diptera</taxon>
        <taxon>Brachycera</taxon>
        <taxon>Muscomorpha</taxon>
        <taxon>Hippoboscoidea</taxon>
        <taxon>Glossinidae</taxon>
        <taxon>Glossina</taxon>
    </lineage>
</organism>